<evidence type="ECO:0000313" key="2">
    <source>
        <dbReference type="EMBL" id="WWF02917.1"/>
    </source>
</evidence>
<gene>
    <name evidence="2" type="ORF">N4J17_04680</name>
    <name evidence="1" type="ORF">N4J17_09655</name>
</gene>
<proteinExistence type="predicted"/>
<evidence type="ECO:0000313" key="3">
    <source>
        <dbReference type="Proteomes" id="UP001359308"/>
    </source>
</evidence>
<sequence length="396" mass="41772">MSGLLLRNNRVLLGKLESTYGTDAAPTGALNALRVTDLSIKPIQGNTKELKYITNSLGTGKKIRTELYRSITFKCDLVSALTPGTPPPYGFALRACGMAELLSAAAVTGTAQAGSTTTTLKLAAAASSVDDVYLGAKVRITGGIGNGQSATIIDYVGSTKVATVDRPWTVTPDATSLYSIDPFARYNPVSDILTMDAATFYYNEGNQVRHKLVGCRGNVKGDASAKDTGMYDFEMIGLYAGVADASETGVIVSNWVDPFEVGFGRTYGQAFGKQFTGGASGLQMGKFSFDLGQKPAYRSVVGYQGINITDRAASGSLTLDAALVAQFDPWTLLANNGSGAIGIEQPDSNGGSVRIDIPKAAPTEIDYGEDQGISTNTLSFDCQRVLGNDEIYITCR</sequence>
<dbReference type="EMBL" id="CP104311">
    <property type="protein sequence ID" value="WWF00747.1"/>
    <property type="molecule type" value="Genomic_DNA"/>
</dbReference>
<evidence type="ECO:0000313" key="1">
    <source>
        <dbReference type="EMBL" id="WWF00747.1"/>
    </source>
</evidence>
<accession>A0ABZ2F110</accession>
<keyword evidence="3" id="KW-1185">Reference proteome</keyword>
<reference evidence="1 3" key="1">
    <citation type="submission" date="2022-09" db="EMBL/GenBank/DDBJ databases">
        <authorList>
            <person name="Giprobiosintez L."/>
        </authorList>
    </citation>
    <scope>NUCLEOTIDE SEQUENCE [LARGE SCALE GENOMIC DNA]</scope>
    <source>
        <strain evidence="1">VKPM-B-12549</strain>
        <strain evidence="3">VKPM-B-12549 (GBS-15)</strain>
    </source>
</reference>
<dbReference type="RefSeq" id="WP_198321712.1">
    <property type="nucleotide sequence ID" value="NZ_CP104311.1"/>
</dbReference>
<protein>
    <submittedName>
        <fullName evidence="1">Uncharacterized protein</fullName>
    </submittedName>
</protein>
<dbReference type="Proteomes" id="UP001359308">
    <property type="component" value="Chromosome"/>
</dbReference>
<dbReference type="EMBL" id="CP104311">
    <property type="protein sequence ID" value="WWF02917.1"/>
    <property type="molecule type" value="Genomic_DNA"/>
</dbReference>
<name>A0ABZ2F110_METCP</name>
<organism evidence="1 3">
    <name type="scientific">Methylococcus capsulatus</name>
    <dbReference type="NCBI Taxonomy" id="414"/>
    <lineage>
        <taxon>Bacteria</taxon>
        <taxon>Pseudomonadati</taxon>
        <taxon>Pseudomonadota</taxon>
        <taxon>Gammaproteobacteria</taxon>
        <taxon>Methylococcales</taxon>
        <taxon>Methylococcaceae</taxon>
        <taxon>Methylococcus</taxon>
    </lineage>
</organism>